<comment type="caution">
    <text evidence="2">The sequence shown here is derived from an EMBL/GenBank/DDBJ whole genome shotgun (WGS) entry which is preliminary data.</text>
</comment>
<feature type="transmembrane region" description="Helical" evidence="1">
    <location>
        <begin position="69"/>
        <end position="89"/>
    </location>
</feature>
<name>A0A916X535_9SPHN</name>
<gene>
    <name evidence="2" type="ORF">GCM10011494_14380</name>
</gene>
<protein>
    <submittedName>
        <fullName evidence="2">Uncharacterized protein</fullName>
    </submittedName>
</protein>
<reference evidence="2" key="1">
    <citation type="journal article" date="2014" name="Int. J. Syst. Evol. Microbiol.">
        <title>Complete genome sequence of Corynebacterium casei LMG S-19264T (=DSM 44701T), isolated from a smear-ripened cheese.</title>
        <authorList>
            <consortium name="US DOE Joint Genome Institute (JGI-PGF)"/>
            <person name="Walter F."/>
            <person name="Albersmeier A."/>
            <person name="Kalinowski J."/>
            <person name="Ruckert C."/>
        </authorList>
    </citation>
    <scope>NUCLEOTIDE SEQUENCE</scope>
    <source>
        <strain evidence="2">CGMCC 1.15095</strain>
    </source>
</reference>
<keyword evidence="3" id="KW-1185">Reference proteome</keyword>
<sequence>MDALTWLWVIGASCLAAELFSRLPFERTVAGMMKCGSRAGWVFSSRRISDHWKETVMPAYAWCMARHTLTLALFFAALAVAIGIVLVLADAVSPEAGRFLASAPGLAASFVVATVYYVLRRRLARA</sequence>
<keyword evidence="1" id="KW-1133">Transmembrane helix</keyword>
<dbReference type="Proteomes" id="UP000608154">
    <property type="component" value="Unassembled WGS sequence"/>
</dbReference>
<dbReference type="EMBL" id="BMHK01000007">
    <property type="protein sequence ID" value="GGB97033.1"/>
    <property type="molecule type" value="Genomic_DNA"/>
</dbReference>
<evidence type="ECO:0000313" key="2">
    <source>
        <dbReference type="EMBL" id="GGB97033.1"/>
    </source>
</evidence>
<feature type="transmembrane region" description="Helical" evidence="1">
    <location>
        <begin position="101"/>
        <end position="119"/>
    </location>
</feature>
<dbReference type="RefSeq" id="WP_188769944.1">
    <property type="nucleotide sequence ID" value="NZ_BMHK01000007.1"/>
</dbReference>
<evidence type="ECO:0000313" key="3">
    <source>
        <dbReference type="Proteomes" id="UP000608154"/>
    </source>
</evidence>
<feature type="transmembrane region" description="Helical" evidence="1">
    <location>
        <begin position="6"/>
        <end position="25"/>
    </location>
</feature>
<evidence type="ECO:0000256" key="1">
    <source>
        <dbReference type="SAM" id="Phobius"/>
    </source>
</evidence>
<keyword evidence="1" id="KW-0472">Membrane</keyword>
<organism evidence="2 3">
    <name type="scientific">Novosphingobium endophyticum</name>
    <dbReference type="NCBI Taxonomy" id="1955250"/>
    <lineage>
        <taxon>Bacteria</taxon>
        <taxon>Pseudomonadati</taxon>
        <taxon>Pseudomonadota</taxon>
        <taxon>Alphaproteobacteria</taxon>
        <taxon>Sphingomonadales</taxon>
        <taxon>Sphingomonadaceae</taxon>
        <taxon>Novosphingobium</taxon>
    </lineage>
</organism>
<reference evidence="2" key="2">
    <citation type="submission" date="2020-09" db="EMBL/GenBank/DDBJ databases">
        <authorList>
            <person name="Sun Q."/>
            <person name="Zhou Y."/>
        </authorList>
    </citation>
    <scope>NUCLEOTIDE SEQUENCE</scope>
    <source>
        <strain evidence="2">CGMCC 1.15095</strain>
    </source>
</reference>
<proteinExistence type="predicted"/>
<keyword evidence="1" id="KW-0812">Transmembrane</keyword>
<dbReference type="AlphaFoldDB" id="A0A916X535"/>
<accession>A0A916X535</accession>